<accession>A0A1I3TK08</accession>
<keyword evidence="3" id="KW-0808">Transferase</keyword>
<dbReference type="PANTHER" id="PTHR35526">
    <property type="entry name" value="ANTI-SIGMA-F FACTOR RSBW-RELATED"/>
    <property type="match status" value="1"/>
</dbReference>
<dbReference type="InterPro" id="IPR036890">
    <property type="entry name" value="HATPase_C_sf"/>
</dbReference>
<feature type="domain" description="Histidine kinase/HSP90-like ATPase" evidence="2">
    <location>
        <begin position="18"/>
        <end position="129"/>
    </location>
</feature>
<dbReference type="PANTHER" id="PTHR35526:SF3">
    <property type="entry name" value="ANTI-SIGMA-F FACTOR RSBW"/>
    <property type="match status" value="1"/>
</dbReference>
<keyword evidence="4" id="KW-1185">Reference proteome</keyword>
<protein>
    <submittedName>
        <fullName evidence="3">Histidine kinase-like ATPase domain-containing protein</fullName>
    </submittedName>
</protein>
<proteinExistence type="predicted"/>
<dbReference type="SUPFAM" id="SSF55874">
    <property type="entry name" value="ATPase domain of HSP90 chaperone/DNA topoisomerase II/histidine kinase"/>
    <property type="match status" value="1"/>
</dbReference>
<keyword evidence="1" id="KW-0723">Serine/threonine-protein kinase</keyword>
<sequence length="140" mass="15100">MPATPDDPRTVCWTLPHELSIVGKARGMVNETLTAWALHSLADDVVLVAGELLANAITHGEPLVRLSLWAGADELCVRVTDHGPEQPRHLDLGVEAVHGRGLTIVEALADDSGVIPLPDRPGKTVWARWDIRARSARSAL</sequence>
<reference evidence="4" key="1">
    <citation type="submission" date="2016-10" db="EMBL/GenBank/DDBJ databases">
        <authorList>
            <person name="Varghese N."/>
            <person name="Submissions S."/>
        </authorList>
    </citation>
    <scope>NUCLEOTIDE SEQUENCE [LARGE SCALE GENOMIC DNA]</scope>
    <source>
        <strain evidence="4">CGMCC 4.2126</strain>
    </source>
</reference>
<keyword evidence="3" id="KW-0418">Kinase</keyword>
<evidence type="ECO:0000259" key="2">
    <source>
        <dbReference type="Pfam" id="PF13581"/>
    </source>
</evidence>
<dbReference type="Pfam" id="PF13581">
    <property type="entry name" value="HATPase_c_2"/>
    <property type="match status" value="1"/>
</dbReference>
<dbReference type="AlphaFoldDB" id="A0A1I3TK08"/>
<gene>
    <name evidence="3" type="ORF">SAMN05216275_111180</name>
</gene>
<dbReference type="GeneID" id="96299464"/>
<name>A0A1I3TK08_9ACTN</name>
<dbReference type="RefSeq" id="WP_093888226.1">
    <property type="nucleotide sequence ID" value="NZ_FOQY01000011.1"/>
</dbReference>
<dbReference type="CDD" id="cd16936">
    <property type="entry name" value="HATPase_RsbW-like"/>
    <property type="match status" value="1"/>
</dbReference>
<dbReference type="InterPro" id="IPR003594">
    <property type="entry name" value="HATPase_dom"/>
</dbReference>
<evidence type="ECO:0000313" key="4">
    <source>
        <dbReference type="Proteomes" id="UP000199111"/>
    </source>
</evidence>
<dbReference type="Proteomes" id="UP000199111">
    <property type="component" value="Unassembled WGS sequence"/>
</dbReference>
<dbReference type="GO" id="GO:0004674">
    <property type="term" value="F:protein serine/threonine kinase activity"/>
    <property type="evidence" value="ECO:0007669"/>
    <property type="project" value="UniProtKB-KW"/>
</dbReference>
<organism evidence="3 4">
    <name type="scientific">Streptosporangium canum</name>
    <dbReference type="NCBI Taxonomy" id="324952"/>
    <lineage>
        <taxon>Bacteria</taxon>
        <taxon>Bacillati</taxon>
        <taxon>Actinomycetota</taxon>
        <taxon>Actinomycetes</taxon>
        <taxon>Streptosporangiales</taxon>
        <taxon>Streptosporangiaceae</taxon>
        <taxon>Streptosporangium</taxon>
    </lineage>
</organism>
<dbReference type="InterPro" id="IPR050267">
    <property type="entry name" value="Anti-sigma-factor_SerPK"/>
</dbReference>
<evidence type="ECO:0000256" key="1">
    <source>
        <dbReference type="ARBA" id="ARBA00022527"/>
    </source>
</evidence>
<evidence type="ECO:0000313" key="3">
    <source>
        <dbReference type="EMBL" id="SFJ71518.1"/>
    </source>
</evidence>
<dbReference type="EMBL" id="FOQY01000011">
    <property type="protein sequence ID" value="SFJ71518.1"/>
    <property type="molecule type" value="Genomic_DNA"/>
</dbReference>
<dbReference type="Gene3D" id="3.30.565.10">
    <property type="entry name" value="Histidine kinase-like ATPase, C-terminal domain"/>
    <property type="match status" value="1"/>
</dbReference>